<comment type="caution">
    <text evidence="2">The sequence shown here is derived from an EMBL/GenBank/DDBJ whole genome shotgun (WGS) entry which is preliminary data.</text>
</comment>
<sequence>MAGGKRCRSEGSSSSRKAPKNTSTNTPNKDSTKCDDLTQQTVADDAVAVSGDQTAVRPQDLLDSGEANDEVLTMPGDFTDDDYKSLVHTAFRFIGRDADEHAELIEATVDWMMSTNFFATKTWSHWTGEKKLYELLRETDRKAVLWPSSVIAPAAQFTIPAFIMLHLMKDIELEPTDESFKLLERHNIFRYLGQSIDLWKELSVYEIISIGLRPHAEPKSGIKVARLEPILPRPAICDLSNIMLLSPYPRSTRFVTSCKQITSEEWLALNQDWLAKLGDRHFDNAALKDKIAEQVTSDTAPLIPEEHRNKLWFWFGEFNKAGRSIIDVEFKSSVEIKTRAEDLTEPEHPVEQSLRRIESSVGELPETCLEQATRIKYEVNRLFAYHEVQSADNIRFKDEFMRAAQKVVNAADKLPVCDE</sequence>
<organism evidence="2 3">
    <name type="scientific">Fusarium sarcochroum</name>
    <dbReference type="NCBI Taxonomy" id="1208366"/>
    <lineage>
        <taxon>Eukaryota</taxon>
        <taxon>Fungi</taxon>
        <taxon>Dikarya</taxon>
        <taxon>Ascomycota</taxon>
        <taxon>Pezizomycotina</taxon>
        <taxon>Sordariomycetes</taxon>
        <taxon>Hypocreomycetidae</taxon>
        <taxon>Hypocreales</taxon>
        <taxon>Nectriaceae</taxon>
        <taxon>Fusarium</taxon>
        <taxon>Fusarium lateritium species complex</taxon>
    </lineage>
</organism>
<reference evidence="2" key="2">
    <citation type="submission" date="2020-05" db="EMBL/GenBank/DDBJ databases">
        <authorList>
            <person name="Kim H.-S."/>
            <person name="Proctor R.H."/>
            <person name="Brown D.W."/>
        </authorList>
    </citation>
    <scope>NUCLEOTIDE SEQUENCE</scope>
    <source>
        <strain evidence="2">NRRL 20472</strain>
    </source>
</reference>
<dbReference type="Proteomes" id="UP000622797">
    <property type="component" value="Unassembled WGS sequence"/>
</dbReference>
<dbReference type="AlphaFoldDB" id="A0A8H4UB29"/>
<evidence type="ECO:0000256" key="1">
    <source>
        <dbReference type="SAM" id="MobiDB-lite"/>
    </source>
</evidence>
<protein>
    <submittedName>
        <fullName evidence="2">Uncharacterized protein</fullName>
    </submittedName>
</protein>
<reference evidence="2" key="1">
    <citation type="journal article" date="2020" name="BMC Genomics">
        <title>Correction to: Identification and distribution of gene clusters required for synthesis of sphingolipid metabolism inhibitors in diverse species of the filamentous fungus Fusarium.</title>
        <authorList>
            <person name="Kim H.S."/>
            <person name="Lohmar J.M."/>
            <person name="Busman M."/>
            <person name="Brown D.W."/>
            <person name="Naumann T.A."/>
            <person name="Divon H.H."/>
            <person name="Lysoe E."/>
            <person name="Uhlig S."/>
            <person name="Proctor R.H."/>
        </authorList>
    </citation>
    <scope>NUCLEOTIDE SEQUENCE</scope>
    <source>
        <strain evidence="2">NRRL 20472</strain>
    </source>
</reference>
<evidence type="ECO:0000313" key="2">
    <source>
        <dbReference type="EMBL" id="KAF4973161.1"/>
    </source>
</evidence>
<proteinExistence type="predicted"/>
<evidence type="ECO:0000313" key="3">
    <source>
        <dbReference type="Proteomes" id="UP000622797"/>
    </source>
</evidence>
<gene>
    <name evidence="2" type="ORF">FSARC_505</name>
</gene>
<dbReference type="EMBL" id="JABEXW010000028">
    <property type="protein sequence ID" value="KAF4973161.1"/>
    <property type="molecule type" value="Genomic_DNA"/>
</dbReference>
<name>A0A8H4UB29_9HYPO</name>
<dbReference type="OrthoDB" id="5053917at2759"/>
<keyword evidence="3" id="KW-1185">Reference proteome</keyword>
<feature type="region of interest" description="Disordered" evidence="1">
    <location>
        <begin position="1"/>
        <end position="35"/>
    </location>
</feature>
<accession>A0A8H4UB29</accession>
<feature type="compositionally biased region" description="Polar residues" evidence="1">
    <location>
        <begin position="10"/>
        <end position="29"/>
    </location>
</feature>